<dbReference type="SMART" id="SM00338">
    <property type="entry name" value="BRLZ"/>
    <property type="match status" value="1"/>
</dbReference>
<dbReference type="GO" id="GO:0000978">
    <property type="term" value="F:RNA polymerase II cis-regulatory region sequence-specific DNA binding"/>
    <property type="evidence" value="ECO:0007669"/>
    <property type="project" value="TreeGrafter"/>
</dbReference>
<keyword evidence="6" id="KW-0539">Nucleus</keyword>
<evidence type="ECO:0000256" key="5">
    <source>
        <dbReference type="ARBA" id="ARBA00023163"/>
    </source>
</evidence>
<organism evidence="10 11">
    <name type="scientific">Pieris macdunnoughi</name>
    <dbReference type="NCBI Taxonomy" id="345717"/>
    <lineage>
        <taxon>Eukaryota</taxon>
        <taxon>Metazoa</taxon>
        <taxon>Ecdysozoa</taxon>
        <taxon>Arthropoda</taxon>
        <taxon>Hexapoda</taxon>
        <taxon>Insecta</taxon>
        <taxon>Pterygota</taxon>
        <taxon>Neoptera</taxon>
        <taxon>Endopterygota</taxon>
        <taxon>Lepidoptera</taxon>
        <taxon>Glossata</taxon>
        <taxon>Ditrysia</taxon>
        <taxon>Papilionoidea</taxon>
        <taxon>Pieridae</taxon>
        <taxon>Pierinae</taxon>
        <taxon>Pieris</taxon>
    </lineage>
</organism>
<evidence type="ECO:0000256" key="4">
    <source>
        <dbReference type="ARBA" id="ARBA00023125"/>
    </source>
</evidence>
<dbReference type="GO" id="GO:0000981">
    <property type="term" value="F:DNA-binding transcription factor activity, RNA polymerase II-specific"/>
    <property type="evidence" value="ECO:0007669"/>
    <property type="project" value="TreeGrafter"/>
</dbReference>
<feature type="compositionally biased region" description="Low complexity" evidence="8">
    <location>
        <begin position="61"/>
        <end position="71"/>
    </location>
</feature>
<dbReference type="PANTHER" id="PTHR46164">
    <property type="entry name" value="ATF6, ISOFORM C"/>
    <property type="match status" value="1"/>
</dbReference>
<protein>
    <recommendedName>
        <fullName evidence="9">BZIP domain-containing protein</fullName>
    </recommendedName>
</protein>
<dbReference type="GO" id="GO:0030968">
    <property type="term" value="P:endoplasmic reticulum unfolded protein response"/>
    <property type="evidence" value="ECO:0007669"/>
    <property type="project" value="TreeGrafter"/>
</dbReference>
<dbReference type="SUPFAM" id="SSF57959">
    <property type="entry name" value="Leucine zipper domain"/>
    <property type="match status" value="1"/>
</dbReference>
<dbReference type="OrthoDB" id="644067at2759"/>
<dbReference type="Gene3D" id="1.20.5.170">
    <property type="match status" value="1"/>
</dbReference>
<dbReference type="InterPro" id="IPR046347">
    <property type="entry name" value="bZIP_sf"/>
</dbReference>
<comment type="caution">
    <text evidence="10">The sequence shown here is derived from an EMBL/GenBank/DDBJ whole genome shotgun (WGS) entry which is preliminary data.</text>
</comment>
<dbReference type="Proteomes" id="UP000663880">
    <property type="component" value="Unassembled WGS sequence"/>
</dbReference>
<evidence type="ECO:0000256" key="2">
    <source>
        <dbReference type="ARBA" id="ARBA00009050"/>
    </source>
</evidence>
<feature type="compositionally biased region" description="Low complexity" evidence="8">
    <location>
        <begin position="80"/>
        <end position="91"/>
    </location>
</feature>
<feature type="region of interest" description="Disordered" evidence="8">
    <location>
        <begin position="680"/>
        <end position="700"/>
    </location>
</feature>
<evidence type="ECO:0000313" key="10">
    <source>
        <dbReference type="EMBL" id="CAF4782863.1"/>
    </source>
</evidence>
<sequence>MDTDILISDKDNLYDFALDDLNNDCHWSSLLNSADASPSEILADAAPSLVSPISPIASLKSSPNESSNSDSGSEDDTKNSRSTSVRDSSQSPNEWLSNDSEAVYQLKPEDVEKFLQKSDNIDVECTNNAPMIKNVEQKVPVMSIENGVIKVNGIGSYVNPKTLCSLSSKVKGTNHGSYFNVINEHFNNGRKEEREQAVSYQKAVSIKSQCNPIVILPNCTSQVTKSRVAALPQKLHHEGSNGYQIKSPRSHIMLSPNSVQVESASECNSTSPILEVPQFSEADIKAMKKQQRMIKNRESACQSRQKKKEYVTALEQQLLEAHQEIGKLRLENKILRNQLESNGRIRKIPRLDTSLLIPKKNIAVIFAMVFMVSLNFNMLGWNSKPFVGPTHSHVGNRHLLWAEDNKDVSLDYEHLNRSTDGIDCQNSTMFENINQTESIRIVGDLKRWIRGGKTLNWTSAPKKRRYVNEEQINGGLLGAYNLFNKVNLDDFVEFPTKNSKNIRDKTRIRRLRRSTEKDIEFDGLYYERLYNRHIRKNNEFNDFGEWSELLQALQRRDDTFYVVGVGKGEHLLLPAVSHNVTRPPKMALILPARGANDSVLSDHVTLMQIDCSVVNTTLVKLKSESLPKSLRKTKNNATNTFYEKPKANIPIPETVQKFNNSSHIEKGLKDSFAQLLSKPTGNNSESIVDSPPQIPVNSTL</sequence>
<keyword evidence="7" id="KW-0175">Coiled coil</keyword>
<dbReference type="InterPro" id="IPR051882">
    <property type="entry name" value="ATF_bZIP_TF"/>
</dbReference>
<keyword evidence="3" id="KW-0805">Transcription regulation</keyword>
<comment type="subcellular location">
    <subcellularLocation>
        <location evidence="1">Membrane</location>
        <topology evidence="1">Single-pass membrane protein</topology>
    </subcellularLocation>
</comment>
<feature type="region of interest" description="Disordered" evidence="8">
    <location>
        <begin position="55"/>
        <end position="99"/>
    </location>
</feature>
<dbReference type="InterPro" id="IPR004827">
    <property type="entry name" value="bZIP"/>
</dbReference>
<keyword evidence="11" id="KW-1185">Reference proteome</keyword>
<dbReference type="PROSITE" id="PS00036">
    <property type="entry name" value="BZIP_BASIC"/>
    <property type="match status" value="1"/>
</dbReference>
<evidence type="ECO:0000256" key="8">
    <source>
        <dbReference type="SAM" id="MobiDB-lite"/>
    </source>
</evidence>
<comment type="similarity">
    <text evidence="2">Belongs to the bZIP family. ATF subfamily.</text>
</comment>
<keyword evidence="5" id="KW-0804">Transcription</keyword>
<evidence type="ECO:0000256" key="6">
    <source>
        <dbReference type="ARBA" id="ARBA00023242"/>
    </source>
</evidence>
<dbReference type="PANTHER" id="PTHR46164:SF3">
    <property type="entry name" value="ATF6, ISOFORM C"/>
    <property type="match status" value="1"/>
</dbReference>
<feature type="domain" description="BZIP" evidence="9">
    <location>
        <begin position="286"/>
        <end position="340"/>
    </location>
</feature>
<dbReference type="GO" id="GO:0005634">
    <property type="term" value="C:nucleus"/>
    <property type="evidence" value="ECO:0007669"/>
    <property type="project" value="TreeGrafter"/>
</dbReference>
<evidence type="ECO:0000256" key="1">
    <source>
        <dbReference type="ARBA" id="ARBA00004167"/>
    </source>
</evidence>
<dbReference type="GO" id="GO:0016020">
    <property type="term" value="C:membrane"/>
    <property type="evidence" value="ECO:0007669"/>
    <property type="project" value="UniProtKB-SubCell"/>
</dbReference>
<evidence type="ECO:0000313" key="11">
    <source>
        <dbReference type="Proteomes" id="UP000663880"/>
    </source>
</evidence>
<evidence type="ECO:0000256" key="3">
    <source>
        <dbReference type="ARBA" id="ARBA00023015"/>
    </source>
</evidence>
<name>A0A821N792_9NEOP</name>
<feature type="coiled-coil region" evidence="7">
    <location>
        <begin position="311"/>
        <end position="338"/>
    </location>
</feature>
<gene>
    <name evidence="10" type="ORF">PMACD_LOCUS2437</name>
</gene>
<dbReference type="AlphaFoldDB" id="A0A821N792"/>
<reference evidence="10" key="1">
    <citation type="submission" date="2021-02" db="EMBL/GenBank/DDBJ databases">
        <authorList>
            <person name="Steward A R."/>
        </authorList>
    </citation>
    <scope>NUCLEOTIDE SEQUENCE</scope>
</reference>
<dbReference type="EMBL" id="CAJOBZ010000004">
    <property type="protein sequence ID" value="CAF4782863.1"/>
    <property type="molecule type" value="Genomic_DNA"/>
</dbReference>
<proteinExistence type="inferred from homology"/>
<dbReference type="PROSITE" id="PS50217">
    <property type="entry name" value="BZIP"/>
    <property type="match status" value="1"/>
</dbReference>
<dbReference type="Pfam" id="PF00170">
    <property type="entry name" value="bZIP_1"/>
    <property type="match status" value="1"/>
</dbReference>
<keyword evidence="4" id="KW-0238">DNA-binding</keyword>
<evidence type="ECO:0000259" key="9">
    <source>
        <dbReference type="PROSITE" id="PS50217"/>
    </source>
</evidence>
<accession>A0A821N792</accession>
<evidence type="ECO:0000256" key="7">
    <source>
        <dbReference type="SAM" id="Coils"/>
    </source>
</evidence>
<dbReference type="CDD" id="cd14700">
    <property type="entry name" value="bZIP_ATF6"/>
    <property type="match status" value="1"/>
</dbReference>